<organism evidence="3 4">
    <name type="scientific">Ahrensia kielensis</name>
    <dbReference type="NCBI Taxonomy" id="76980"/>
    <lineage>
        <taxon>Bacteria</taxon>
        <taxon>Pseudomonadati</taxon>
        <taxon>Pseudomonadota</taxon>
        <taxon>Alphaproteobacteria</taxon>
        <taxon>Hyphomicrobiales</taxon>
        <taxon>Ahrensiaceae</taxon>
        <taxon>Ahrensia</taxon>
    </lineage>
</organism>
<comment type="caution">
    <text evidence="3">The sequence shown here is derived from an EMBL/GenBank/DDBJ whole genome shotgun (WGS) entry which is preliminary data.</text>
</comment>
<feature type="transmembrane region" description="Helical" evidence="1">
    <location>
        <begin position="81"/>
        <end position="98"/>
    </location>
</feature>
<dbReference type="EMBL" id="JBBMQO010000002">
    <property type="protein sequence ID" value="MEM5500812.1"/>
    <property type="molecule type" value="Genomic_DNA"/>
</dbReference>
<protein>
    <submittedName>
        <fullName evidence="3">Phosphatase PAP2 family protein</fullName>
    </submittedName>
</protein>
<name>A0ABU9T3W7_9HYPH</name>
<dbReference type="PANTHER" id="PTHR14969">
    <property type="entry name" value="SPHINGOSINE-1-PHOSPHATE PHOSPHOHYDROLASE"/>
    <property type="match status" value="1"/>
</dbReference>
<gene>
    <name evidence="3" type="ORF">WNY59_04340</name>
</gene>
<dbReference type="InterPro" id="IPR000326">
    <property type="entry name" value="PAP2/HPO"/>
</dbReference>
<reference evidence="3 4" key="1">
    <citation type="submission" date="2024-03" db="EMBL/GenBank/DDBJ databases">
        <title>Community enrichment and isolation of bacterial strains for fucoidan degradation.</title>
        <authorList>
            <person name="Sichert A."/>
        </authorList>
    </citation>
    <scope>NUCLEOTIDE SEQUENCE [LARGE SCALE GENOMIC DNA]</scope>
    <source>
        <strain evidence="3 4">AS62</strain>
    </source>
</reference>
<keyword evidence="1" id="KW-0472">Membrane</keyword>
<keyword evidence="1" id="KW-0812">Transmembrane</keyword>
<sequence length="253" mass="28397">MFDDTALNISATADKVWMRSCGRRRNNGLKIWPDEFTVFVVLAAAFVFLAGHFDGQISLHMRHTNSDFFAFLRGVTDAVKAHYYLIPAALIMIVISSCDWRCRNLQRQKLLVRSYERAAFIFVAILGPGIIVNIIKQCVGRGRPRTFDEFGPYVFSSFEFSHVFQSFPSGHSATAGSIGMIIALYMPAIRWPALIAFSFLAFARVAANAHYLSDVIAGYLIGAMMTLLFARWLASRSAMFRLMPNALFPVLKC</sequence>
<evidence type="ECO:0000259" key="2">
    <source>
        <dbReference type="SMART" id="SM00014"/>
    </source>
</evidence>
<evidence type="ECO:0000313" key="3">
    <source>
        <dbReference type="EMBL" id="MEM5500812.1"/>
    </source>
</evidence>
<dbReference type="Proteomes" id="UP001477870">
    <property type="component" value="Unassembled WGS sequence"/>
</dbReference>
<dbReference type="Gene3D" id="1.20.144.10">
    <property type="entry name" value="Phosphatidic acid phosphatase type 2/haloperoxidase"/>
    <property type="match status" value="1"/>
</dbReference>
<feature type="transmembrane region" description="Helical" evidence="1">
    <location>
        <begin position="216"/>
        <end position="234"/>
    </location>
</feature>
<proteinExistence type="predicted"/>
<evidence type="ECO:0000313" key="4">
    <source>
        <dbReference type="Proteomes" id="UP001477870"/>
    </source>
</evidence>
<evidence type="ECO:0000256" key="1">
    <source>
        <dbReference type="SAM" id="Phobius"/>
    </source>
</evidence>
<feature type="transmembrane region" description="Helical" evidence="1">
    <location>
        <begin position="32"/>
        <end position="53"/>
    </location>
</feature>
<feature type="domain" description="Phosphatidic acid phosphatase type 2/haloperoxidase" evidence="2">
    <location>
        <begin position="120"/>
        <end position="230"/>
    </location>
</feature>
<accession>A0ABU9T3W7</accession>
<dbReference type="RefSeq" id="WP_342847155.1">
    <property type="nucleotide sequence ID" value="NZ_JBBMQO010000002.1"/>
</dbReference>
<dbReference type="InterPro" id="IPR036938">
    <property type="entry name" value="PAP2/HPO_sf"/>
</dbReference>
<dbReference type="SMART" id="SM00014">
    <property type="entry name" value="acidPPc"/>
    <property type="match status" value="1"/>
</dbReference>
<feature type="transmembrane region" description="Helical" evidence="1">
    <location>
        <begin position="118"/>
        <end position="135"/>
    </location>
</feature>
<keyword evidence="4" id="KW-1185">Reference proteome</keyword>
<keyword evidence="1" id="KW-1133">Transmembrane helix</keyword>
<dbReference type="Pfam" id="PF01569">
    <property type="entry name" value="PAP2"/>
    <property type="match status" value="1"/>
</dbReference>
<dbReference type="PANTHER" id="PTHR14969:SF13">
    <property type="entry name" value="AT30094P"/>
    <property type="match status" value="1"/>
</dbReference>
<dbReference type="SUPFAM" id="SSF48317">
    <property type="entry name" value="Acid phosphatase/Vanadium-dependent haloperoxidase"/>
    <property type="match status" value="1"/>
</dbReference>